<dbReference type="Pfam" id="PF08592">
    <property type="entry name" value="Anthrone_oxy"/>
    <property type="match status" value="1"/>
</dbReference>
<sequence length="162" mass="17786">MTPLITVTVYAIAALILALISGVFLAFSDFVMRSLRAASPTSGIEAMQQINRKVYSSVFLAWLLGMAPAAVLLSFYAFFFVEGPASTWWIAGGTFYVIGTFLVTVLGNVPMNQRLDPMTPDGIAAQDYWRTYATFWTLWNHVRTVASAIAAACFFVGCLIYV</sequence>
<dbReference type="InterPro" id="IPR013901">
    <property type="entry name" value="Anthrone_oxy"/>
</dbReference>
<keyword evidence="1" id="KW-0472">Membrane</keyword>
<keyword evidence="3" id="KW-1185">Reference proteome</keyword>
<organism evidence="2 3">
    <name type="scientific">Roseovarius rhodophyticola</name>
    <dbReference type="NCBI Taxonomy" id="3080827"/>
    <lineage>
        <taxon>Bacteria</taxon>
        <taxon>Pseudomonadati</taxon>
        <taxon>Pseudomonadota</taxon>
        <taxon>Alphaproteobacteria</taxon>
        <taxon>Rhodobacterales</taxon>
        <taxon>Roseobacteraceae</taxon>
        <taxon>Roseovarius</taxon>
    </lineage>
</organism>
<feature type="transmembrane region" description="Helical" evidence="1">
    <location>
        <begin position="6"/>
        <end position="27"/>
    </location>
</feature>
<protein>
    <submittedName>
        <fullName evidence="2">Anthrone oxygenase family protein</fullName>
    </submittedName>
</protein>
<name>A0ABZ2TH50_9RHOB</name>
<keyword evidence="1" id="KW-1133">Transmembrane helix</keyword>
<dbReference type="EMBL" id="CP146606">
    <property type="protein sequence ID" value="WYK17083.1"/>
    <property type="molecule type" value="Genomic_DNA"/>
</dbReference>
<feature type="transmembrane region" description="Helical" evidence="1">
    <location>
        <begin position="87"/>
        <end position="109"/>
    </location>
</feature>
<feature type="transmembrane region" description="Helical" evidence="1">
    <location>
        <begin position="58"/>
        <end position="81"/>
    </location>
</feature>
<accession>A0ABZ2TH50</accession>
<dbReference type="RefSeq" id="WP_317057158.1">
    <property type="nucleotide sequence ID" value="NZ_CP146606.1"/>
</dbReference>
<reference evidence="2 3" key="1">
    <citation type="submission" date="2024-02" db="EMBL/GenBank/DDBJ databases">
        <title>Roseovarius strain W115 nov., isolated from a marine algae.</title>
        <authorList>
            <person name="Lee M.W."/>
            <person name="Lee J.K."/>
            <person name="Kim J.M."/>
            <person name="Choi D.G."/>
            <person name="Baek J.H."/>
            <person name="Bayburt H."/>
            <person name="Jung J.J."/>
            <person name="Han D.M."/>
            <person name="Jeon C.O."/>
        </authorList>
    </citation>
    <scope>NUCLEOTIDE SEQUENCE [LARGE SCALE GENOMIC DNA]</scope>
    <source>
        <strain evidence="2 3">W115</strain>
    </source>
</reference>
<evidence type="ECO:0000313" key="2">
    <source>
        <dbReference type="EMBL" id="WYK17083.1"/>
    </source>
</evidence>
<evidence type="ECO:0000256" key="1">
    <source>
        <dbReference type="SAM" id="Phobius"/>
    </source>
</evidence>
<gene>
    <name evidence="2" type="ORF">RZS32_011690</name>
</gene>
<dbReference type="Proteomes" id="UP001281305">
    <property type="component" value="Chromosome"/>
</dbReference>
<evidence type="ECO:0000313" key="3">
    <source>
        <dbReference type="Proteomes" id="UP001281305"/>
    </source>
</evidence>
<keyword evidence="1" id="KW-0812">Transmembrane</keyword>
<proteinExistence type="predicted"/>